<reference evidence="3" key="1">
    <citation type="journal article" date="2002" name="Science">
        <title>The draft genome of Ciona intestinalis: insights into chordate and vertebrate origins.</title>
        <authorList>
            <person name="Dehal P."/>
            <person name="Satou Y."/>
            <person name="Campbell R.K."/>
            <person name="Chapman J."/>
            <person name="Degnan B."/>
            <person name="De Tomaso A."/>
            <person name="Davidson B."/>
            <person name="Di Gregorio A."/>
            <person name="Gelpke M."/>
            <person name="Goodstein D.M."/>
            <person name="Harafuji N."/>
            <person name="Hastings K.E."/>
            <person name="Ho I."/>
            <person name="Hotta K."/>
            <person name="Huang W."/>
            <person name="Kawashima T."/>
            <person name="Lemaire P."/>
            <person name="Martinez D."/>
            <person name="Meinertzhagen I.A."/>
            <person name="Necula S."/>
            <person name="Nonaka M."/>
            <person name="Putnam N."/>
            <person name="Rash S."/>
            <person name="Saiga H."/>
            <person name="Satake M."/>
            <person name="Terry A."/>
            <person name="Yamada L."/>
            <person name="Wang H.G."/>
            <person name="Awazu S."/>
            <person name="Azumi K."/>
            <person name="Boore J."/>
            <person name="Branno M."/>
            <person name="Chin-Bow S."/>
            <person name="DeSantis R."/>
            <person name="Doyle S."/>
            <person name="Francino P."/>
            <person name="Keys D.N."/>
            <person name="Haga S."/>
            <person name="Hayashi H."/>
            <person name="Hino K."/>
            <person name="Imai K.S."/>
            <person name="Inaba K."/>
            <person name="Kano S."/>
            <person name="Kobayashi K."/>
            <person name="Kobayashi M."/>
            <person name="Lee B.I."/>
            <person name="Makabe K.W."/>
            <person name="Manohar C."/>
            <person name="Matassi G."/>
            <person name="Medina M."/>
            <person name="Mochizuki Y."/>
            <person name="Mount S."/>
            <person name="Morishita T."/>
            <person name="Miura S."/>
            <person name="Nakayama A."/>
            <person name="Nishizaka S."/>
            <person name="Nomoto H."/>
            <person name="Ohta F."/>
            <person name="Oishi K."/>
            <person name="Rigoutsos I."/>
            <person name="Sano M."/>
            <person name="Sasaki A."/>
            <person name="Sasakura Y."/>
            <person name="Shoguchi E."/>
            <person name="Shin-i T."/>
            <person name="Spagnuolo A."/>
            <person name="Stainier D."/>
            <person name="Suzuki M.M."/>
            <person name="Tassy O."/>
            <person name="Takatori N."/>
            <person name="Tokuoka M."/>
            <person name="Yagi K."/>
            <person name="Yoshizaki F."/>
            <person name="Wada S."/>
            <person name="Zhang C."/>
            <person name="Hyatt P.D."/>
            <person name="Larimer F."/>
            <person name="Detter C."/>
            <person name="Doggett N."/>
            <person name="Glavina T."/>
            <person name="Hawkins T."/>
            <person name="Richardson P."/>
            <person name="Lucas S."/>
            <person name="Kohara Y."/>
            <person name="Levine M."/>
            <person name="Satoh N."/>
            <person name="Rokhsar D.S."/>
        </authorList>
    </citation>
    <scope>NUCLEOTIDE SEQUENCE [LARGE SCALE GENOMIC DNA]</scope>
</reference>
<keyword evidence="1" id="KW-1133">Transmembrane helix</keyword>
<keyword evidence="1" id="KW-0472">Membrane</keyword>
<name>F6SF22_CIOIN</name>
<sequence length="135" mass="15077">MVLRNTTTAFSGNSSNATISTFVTTPSSGSIDPTVLALFISISSIVLFFIFITCMLSLSRKKKNKFTPGNNLEEHQAPPHPYPQYNYEGNAAELVVVKEHQSSIIIGNKIRTRHEETTFNSNRIQQQSHSLTYKV</sequence>
<dbReference type="AlphaFoldDB" id="F6SF22"/>
<dbReference type="InParanoid" id="F6SF22"/>
<accession>F6SF22</accession>
<evidence type="ECO:0000313" key="2">
    <source>
        <dbReference type="Ensembl" id="ENSCINP00000000706.3"/>
    </source>
</evidence>
<reference evidence="2" key="3">
    <citation type="submission" date="2025-09" db="UniProtKB">
        <authorList>
            <consortium name="Ensembl"/>
        </authorList>
    </citation>
    <scope>IDENTIFICATION</scope>
</reference>
<protein>
    <submittedName>
        <fullName evidence="2">Uncharacterized protein</fullName>
    </submittedName>
</protein>
<keyword evidence="3" id="KW-1185">Reference proteome</keyword>
<feature type="transmembrane region" description="Helical" evidence="1">
    <location>
        <begin position="35"/>
        <end position="58"/>
    </location>
</feature>
<evidence type="ECO:0000313" key="3">
    <source>
        <dbReference type="Proteomes" id="UP000008144"/>
    </source>
</evidence>
<dbReference type="Ensembl" id="ENSCINT00000000706.3">
    <property type="protein sequence ID" value="ENSCINP00000000706.3"/>
    <property type="gene ID" value="ENSCING00000000386.3"/>
</dbReference>
<reference evidence="2" key="2">
    <citation type="submission" date="2025-08" db="UniProtKB">
        <authorList>
            <consortium name="Ensembl"/>
        </authorList>
    </citation>
    <scope>IDENTIFICATION</scope>
</reference>
<dbReference type="HOGENOM" id="CLU_1885021_0_0_1"/>
<evidence type="ECO:0000256" key="1">
    <source>
        <dbReference type="SAM" id="Phobius"/>
    </source>
</evidence>
<keyword evidence="1" id="KW-0812">Transmembrane</keyword>
<dbReference type="Proteomes" id="UP000008144">
    <property type="component" value="Unassembled WGS sequence"/>
</dbReference>
<proteinExistence type="predicted"/>
<organism evidence="2 3">
    <name type="scientific">Ciona intestinalis</name>
    <name type="common">Transparent sea squirt</name>
    <name type="synonym">Ascidia intestinalis</name>
    <dbReference type="NCBI Taxonomy" id="7719"/>
    <lineage>
        <taxon>Eukaryota</taxon>
        <taxon>Metazoa</taxon>
        <taxon>Chordata</taxon>
        <taxon>Tunicata</taxon>
        <taxon>Ascidiacea</taxon>
        <taxon>Phlebobranchia</taxon>
        <taxon>Cionidae</taxon>
        <taxon>Ciona</taxon>
    </lineage>
</organism>